<evidence type="ECO:0000256" key="9">
    <source>
        <dbReference type="ARBA" id="ARBA00038438"/>
    </source>
</evidence>
<dbReference type="InterPro" id="IPR050776">
    <property type="entry name" value="Ank_Repeat/CDKN_Inhibitor"/>
</dbReference>
<protein>
    <recommendedName>
        <fullName evidence="12">Cyclin-dependent kinase 4 inhibitor D</fullName>
    </recommendedName>
    <alternativeName>
        <fullName evidence="13">p19-INK4d</fullName>
    </alternativeName>
</protein>
<keyword evidence="7" id="KW-0539">Nucleus</keyword>
<dbReference type="PROSITE" id="PS50088">
    <property type="entry name" value="ANK_REPEAT"/>
    <property type="match status" value="2"/>
</dbReference>
<dbReference type="InterPro" id="IPR002110">
    <property type="entry name" value="Ankyrin_rpt"/>
</dbReference>
<dbReference type="GeneTree" id="ENSGT00940000159801"/>
<dbReference type="STRING" id="244447.ENSCSEP00000021611"/>
<comment type="similarity">
    <text evidence="9">Belongs to the CDKN2 cyclin-dependent kinase inhibitor family.</text>
</comment>
<dbReference type="PANTHER" id="PTHR24201:SF7">
    <property type="entry name" value="CYCLIN-DEPENDENT KINASE 4 INHIBITOR D"/>
    <property type="match status" value="1"/>
</dbReference>
<dbReference type="OMA" id="TEAVQWM"/>
<proteinExistence type="inferred from homology"/>
<comment type="subcellular location">
    <subcellularLocation>
        <location evidence="2">Cytoplasm</location>
    </subcellularLocation>
    <subcellularLocation>
        <location evidence="1">Nucleus</location>
    </subcellularLocation>
</comment>
<sequence length="223" mass="24264">MFVNCAAVRIATRTIILNVNKHCVYNLNLKITGFGKSGTRISTTLLDHQKPNKASGQNIMVFIEMDAGSALTTAAAKGNTTEVQKILEERRIHPNALNQFGRTALQVMMMGNSQIARLLLEKGAQPNIQDRHGIAPVHDAARTGFLDTVGVLVEYGASVNIPDQSGALPIHIAIREGHRDVVEFLAPRSDLKHANTSGQTAIDVARACRVPDMIDLLYAHIHC</sequence>
<dbReference type="GO" id="GO:1902807">
    <property type="term" value="P:negative regulation of cell cycle G1/S phase transition"/>
    <property type="evidence" value="ECO:0007669"/>
    <property type="project" value="UniProtKB-ARBA"/>
</dbReference>
<dbReference type="KEGG" id="csem:103384175"/>
<comment type="subunit">
    <text evidence="11">Interacts with CDK6.</text>
</comment>
<keyword evidence="3" id="KW-0963">Cytoplasm</keyword>
<dbReference type="FunFam" id="1.25.40.20:FF:000169">
    <property type="entry name" value="Cyclin-dependent kinase 4 inhibitor D"/>
    <property type="match status" value="1"/>
</dbReference>
<evidence type="ECO:0000256" key="1">
    <source>
        <dbReference type="ARBA" id="ARBA00004123"/>
    </source>
</evidence>
<dbReference type="OrthoDB" id="21416at2759"/>
<reference evidence="15 16" key="1">
    <citation type="journal article" date="2014" name="Nat. Genet.">
        <title>Whole-genome sequence of a flatfish provides insights into ZW sex chromosome evolution and adaptation to a benthic lifestyle.</title>
        <authorList>
            <person name="Chen S."/>
            <person name="Zhang G."/>
            <person name="Shao C."/>
            <person name="Huang Q."/>
            <person name="Liu G."/>
            <person name="Zhang P."/>
            <person name="Song W."/>
            <person name="An N."/>
            <person name="Chalopin D."/>
            <person name="Volff J.N."/>
            <person name="Hong Y."/>
            <person name="Li Q."/>
            <person name="Sha Z."/>
            <person name="Zhou H."/>
            <person name="Xie M."/>
            <person name="Yu Q."/>
            <person name="Liu Y."/>
            <person name="Xiang H."/>
            <person name="Wang N."/>
            <person name="Wu K."/>
            <person name="Yang C."/>
            <person name="Zhou Q."/>
            <person name="Liao X."/>
            <person name="Yang L."/>
            <person name="Hu Q."/>
            <person name="Zhang J."/>
            <person name="Meng L."/>
            <person name="Jin L."/>
            <person name="Tian Y."/>
            <person name="Lian J."/>
            <person name="Yang J."/>
            <person name="Miao G."/>
            <person name="Liu S."/>
            <person name="Liang Z."/>
            <person name="Yan F."/>
            <person name="Li Y."/>
            <person name="Sun B."/>
            <person name="Zhang H."/>
            <person name="Zhang J."/>
            <person name="Zhu Y."/>
            <person name="Du M."/>
            <person name="Zhao Y."/>
            <person name="Schartl M."/>
            <person name="Tang Q."/>
            <person name="Wang J."/>
        </authorList>
    </citation>
    <scope>NUCLEOTIDE SEQUENCE</scope>
</reference>
<dbReference type="Pfam" id="PF00023">
    <property type="entry name" value="Ank"/>
    <property type="match status" value="1"/>
</dbReference>
<dbReference type="GeneID" id="103384175"/>
<evidence type="ECO:0000313" key="16">
    <source>
        <dbReference type="Proteomes" id="UP000265120"/>
    </source>
</evidence>
<reference evidence="15" key="2">
    <citation type="submission" date="2025-08" db="UniProtKB">
        <authorList>
            <consortium name="Ensembl"/>
        </authorList>
    </citation>
    <scope>IDENTIFICATION</scope>
</reference>
<feature type="repeat" description="ANK" evidence="14">
    <location>
        <begin position="165"/>
        <end position="185"/>
    </location>
</feature>
<evidence type="ECO:0000256" key="3">
    <source>
        <dbReference type="ARBA" id="ARBA00022490"/>
    </source>
</evidence>
<evidence type="ECO:0000256" key="13">
    <source>
        <dbReference type="ARBA" id="ARBA00082064"/>
    </source>
</evidence>
<dbReference type="Pfam" id="PF12796">
    <property type="entry name" value="Ank_2"/>
    <property type="match status" value="1"/>
</dbReference>
<accession>A0A3P8W7K1</accession>
<dbReference type="Gene3D" id="1.25.40.20">
    <property type="entry name" value="Ankyrin repeat-containing domain"/>
    <property type="match status" value="1"/>
</dbReference>
<name>A0A3P8W7K1_CYNSE</name>
<dbReference type="RefSeq" id="XP_008315814.1">
    <property type="nucleotide sequence ID" value="XM_008317592.3"/>
</dbReference>
<evidence type="ECO:0000256" key="8">
    <source>
        <dbReference type="ARBA" id="ARBA00023306"/>
    </source>
</evidence>
<evidence type="ECO:0000256" key="12">
    <source>
        <dbReference type="ARBA" id="ARBA00070050"/>
    </source>
</evidence>
<dbReference type="Ensembl" id="ENSCSET00000021888.1">
    <property type="protein sequence ID" value="ENSCSEP00000021611.1"/>
    <property type="gene ID" value="ENSCSEG00000013798.1"/>
</dbReference>
<evidence type="ECO:0000313" key="15">
    <source>
        <dbReference type="Ensembl" id="ENSCSEP00000021611.1"/>
    </source>
</evidence>
<dbReference type="CTD" id="1032"/>
<dbReference type="InterPro" id="IPR036770">
    <property type="entry name" value="Ankyrin_rpt-contain_sf"/>
</dbReference>
<dbReference type="SMART" id="SM00248">
    <property type="entry name" value="ANK"/>
    <property type="match status" value="3"/>
</dbReference>
<keyword evidence="16" id="KW-1185">Reference proteome</keyword>
<reference evidence="15" key="3">
    <citation type="submission" date="2025-09" db="UniProtKB">
        <authorList>
            <consortium name="Ensembl"/>
        </authorList>
    </citation>
    <scope>IDENTIFICATION</scope>
</reference>
<dbReference type="GO" id="GO:0005737">
    <property type="term" value="C:cytoplasm"/>
    <property type="evidence" value="ECO:0007669"/>
    <property type="project" value="UniProtKB-SubCell"/>
</dbReference>
<keyword evidence="4" id="KW-0677">Repeat</keyword>
<dbReference type="SUPFAM" id="SSF48403">
    <property type="entry name" value="Ankyrin repeat"/>
    <property type="match status" value="1"/>
</dbReference>
<feature type="repeat" description="ANK" evidence="14">
    <location>
        <begin position="132"/>
        <end position="164"/>
    </location>
</feature>
<dbReference type="Proteomes" id="UP000265120">
    <property type="component" value="Chromosome 9"/>
</dbReference>
<dbReference type="PANTHER" id="PTHR24201">
    <property type="entry name" value="ANK_REP_REGION DOMAIN-CONTAINING PROTEIN"/>
    <property type="match status" value="1"/>
</dbReference>
<dbReference type="AlphaFoldDB" id="A0A3P8W7K1"/>
<evidence type="ECO:0000256" key="7">
    <source>
        <dbReference type="ARBA" id="ARBA00023242"/>
    </source>
</evidence>
<dbReference type="PROSITE" id="PS50297">
    <property type="entry name" value="ANK_REP_REGION"/>
    <property type="match status" value="2"/>
</dbReference>
<dbReference type="InParanoid" id="A0A3P8W7K1"/>
<keyword evidence="6 14" id="KW-0040">ANK repeat</keyword>
<evidence type="ECO:0000256" key="6">
    <source>
        <dbReference type="ARBA" id="ARBA00023043"/>
    </source>
</evidence>
<dbReference type="GO" id="GO:0005634">
    <property type="term" value="C:nucleus"/>
    <property type="evidence" value="ECO:0007669"/>
    <property type="project" value="UniProtKB-SubCell"/>
</dbReference>
<evidence type="ECO:0000256" key="2">
    <source>
        <dbReference type="ARBA" id="ARBA00004496"/>
    </source>
</evidence>
<comment type="function">
    <text evidence="10">Interacts strongly with CDK4 and CDK6 and inhibits them.</text>
</comment>
<evidence type="ECO:0000256" key="10">
    <source>
        <dbReference type="ARBA" id="ARBA00056064"/>
    </source>
</evidence>
<keyword evidence="8" id="KW-0131">Cell cycle</keyword>
<evidence type="ECO:0000256" key="4">
    <source>
        <dbReference type="ARBA" id="ARBA00022737"/>
    </source>
</evidence>
<dbReference type="GO" id="GO:0019899">
    <property type="term" value="F:enzyme binding"/>
    <property type="evidence" value="ECO:0007669"/>
    <property type="project" value="UniProtKB-ARBA"/>
</dbReference>
<organism evidence="15 16">
    <name type="scientific">Cynoglossus semilaevis</name>
    <name type="common">Tongue sole</name>
    <dbReference type="NCBI Taxonomy" id="244447"/>
    <lineage>
        <taxon>Eukaryota</taxon>
        <taxon>Metazoa</taxon>
        <taxon>Chordata</taxon>
        <taxon>Craniata</taxon>
        <taxon>Vertebrata</taxon>
        <taxon>Euteleostomi</taxon>
        <taxon>Actinopterygii</taxon>
        <taxon>Neopterygii</taxon>
        <taxon>Teleostei</taxon>
        <taxon>Neoteleostei</taxon>
        <taxon>Acanthomorphata</taxon>
        <taxon>Carangaria</taxon>
        <taxon>Pleuronectiformes</taxon>
        <taxon>Pleuronectoidei</taxon>
        <taxon>Cynoglossidae</taxon>
        <taxon>Cynoglossinae</taxon>
        <taxon>Cynoglossus</taxon>
    </lineage>
</organism>
<evidence type="ECO:0000256" key="11">
    <source>
        <dbReference type="ARBA" id="ARBA00065666"/>
    </source>
</evidence>
<evidence type="ECO:0000256" key="5">
    <source>
        <dbReference type="ARBA" id="ARBA00022990"/>
    </source>
</evidence>
<keyword evidence="5" id="KW-0007">Acetylation</keyword>
<evidence type="ECO:0000256" key="14">
    <source>
        <dbReference type="PROSITE-ProRule" id="PRU00023"/>
    </source>
</evidence>